<dbReference type="InterPro" id="IPR011611">
    <property type="entry name" value="PfkB_dom"/>
</dbReference>
<feature type="domain" description="Carbohydrate kinase PfkB" evidence="4">
    <location>
        <begin position="19"/>
        <end position="301"/>
    </location>
</feature>
<dbReference type="GO" id="GO:0016301">
    <property type="term" value="F:kinase activity"/>
    <property type="evidence" value="ECO:0007669"/>
    <property type="project" value="UniProtKB-KW"/>
</dbReference>
<reference evidence="5" key="1">
    <citation type="journal article" date="2020" name="mSystems">
        <title>Genome- and Community-Level Interaction Insights into Carbon Utilization and Element Cycling Functions of Hydrothermarchaeota in Hydrothermal Sediment.</title>
        <authorList>
            <person name="Zhou Z."/>
            <person name="Liu Y."/>
            <person name="Xu W."/>
            <person name="Pan J."/>
            <person name="Luo Z.H."/>
            <person name="Li M."/>
        </authorList>
    </citation>
    <scope>NUCLEOTIDE SEQUENCE [LARGE SCALE GENOMIC DNA]</scope>
    <source>
        <strain evidence="5">SpSt-1224</strain>
    </source>
</reference>
<name>A0A7C2X9H2_9BACT</name>
<evidence type="ECO:0000256" key="3">
    <source>
        <dbReference type="ARBA" id="ARBA00022777"/>
    </source>
</evidence>
<keyword evidence="3 5" id="KW-0418">Kinase</keyword>
<dbReference type="InterPro" id="IPR050306">
    <property type="entry name" value="PfkB_Carbo_kinase"/>
</dbReference>
<keyword evidence="2" id="KW-0808">Transferase</keyword>
<proteinExistence type="inferred from homology"/>
<organism evidence="5">
    <name type="scientific">Desulfurivibrio alkaliphilus</name>
    <dbReference type="NCBI Taxonomy" id="427923"/>
    <lineage>
        <taxon>Bacteria</taxon>
        <taxon>Pseudomonadati</taxon>
        <taxon>Thermodesulfobacteriota</taxon>
        <taxon>Desulfobulbia</taxon>
        <taxon>Desulfobulbales</taxon>
        <taxon>Desulfobulbaceae</taxon>
        <taxon>Desulfurivibrio</taxon>
    </lineage>
</organism>
<dbReference type="Pfam" id="PF00294">
    <property type="entry name" value="PfkB"/>
    <property type="match status" value="1"/>
</dbReference>
<evidence type="ECO:0000256" key="2">
    <source>
        <dbReference type="ARBA" id="ARBA00022679"/>
    </source>
</evidence>
<dbReference type="PROSITE" id="PS00583">
    <property type="entry name" value="PFKB_KINASES_1"/>
    <property type="match status" value="1"/>
</dbReference>
<dbReference type="EMBL" id="DSDS01000055">
    <property type="protein sequence ID" value="HET97555.1"/>
    <property type="molecule type" value="Genomic_DNA"/>
</dbReference>
<dbReference type="CDD" id="cd01167">
    <property type="entry name" value="bac_FRK"/>
    <property type="match status" value="1"/>
</dbReference>
<dbReference type="Gene3D" id="3.40.1190.20">
    <property type="match status" value="1"/>
</dbReference>
<dbReference type="SUPFAM" id="SSF53613">
    <property type="entry name" value="Ribokinase-like"/>
    <property type="match status" value="1"/>
</dbReference>
<sequence>MMIVSVGEVVWDIFPEREVLGGAPVNVAYHLATQGLPVRVITRVGRDQLGEATLTRLEELGLPLNGVQRDERLPTGRVKVSFGLDGEPAYEIVAPAAWDNIEPAPALAAAGEKPFALVFGTLAQRDPRSRRAILALAAAARFCFYDVNLRPPFTPRELVVASLEQADLVKVNGAELSQLGVWLGLAAADATATDHATRQALAAALRERYRLAALVVTEGAEGAWVVSAAGVFVGAGTPARVVDTVGAGDAFFASLIADYSARNPDWTDSSAALPWPEILGRANRRGAYVASRAGATPPMPADL</sequence>
<dbReference type="PANTHER" id="PTHR43085">
    <property type="entry name" value="HEXOKINASE FAMILY MEMBER"/>
    <property type="match status" value="1"/>
</dbReference>
<comment type="similarity">
    <text evidence="1">Belongs to the carbohydrate kinase PfkB family.</text>
</comment>
<comment type="caution">
    <text evidence="5">The sequence shown here is derived from an EMBL/GenBank/DDBJ whole genome shotgun (WGS) entry which is preliminary data.</text>
</comment>
<evidence type="ECO:0000313" key="5">
    <source>
        <dbReference type="EMBL" id="HET97555.1"/>
    </source>
</evidence>
<dbReference type="AlphaFoldDB" id="A0A7C2X9H2"/>
<evidence type="ECO:0000256" key="1">
    <source>
        <dbReference type="ARBA" id="ARBA00010688"/>
    </source>
</evidence>
<dbReference type="InterPro" id="IPR002173">
    <property type="entry name" value="Carboh/pur_kinase_PfkB_CS"/>
</dbReference>
<dbReference type="Proteomes" id="UP000885986">
    <property type="component" value="Unassembled WGS sequence"/>
</dbReference>
<dbReference type="PANTHER" id="PTHR43085:SF57">
    <property type="entry name" value="CARBOHYDRATE KINASE PFKB DOMAIN-CONTAINING PROTEIN"/>
    <property type="match status" value="1"/>
</dbReference>
<protein>
    <submittedName>
        <fullName evidence="5">Carbohydrate kinase</fullName>
    </submittedName>
</protein>
<dbReference type="InterPro" id="IPR029056">
    <property type="entry name" value="Ribokinase-like"/>
</dbReference>
<accession>A0A7C2X9H2</accession>
<gene>
    <name evidence="5" type="ORF">ENN98_02415</name>
</gene>
<evidence type="ECO:0000259" key="4">
    <source>
        <dbReference type="Pfam" id="PF00294"/>
    </source>
</evidence>